<dbReference type="Proteomes" id="UP000018559">
    <property type="component" value="Unassembled WGS sequence"/>
</dbReference>
<name>V7HW23_9LACO</name>
<dbReference type="PATRIC" id="fig|1392007.3.peg.1960"/>
<accession>V7HW23</accession>
<evidence type="ECO:0000313" key="2">
    <source>
        <dbReference type="Proteomes" id="UP000018559"/>
    </source>
</evidence>
<keyword evidence="2" id="KW-1185">Reference proteome</keyword>
<evidence type="ECO:0000313" key="1">
    <source>
        <dbReference type="EMBL" id="ETA73246.1"/>
    </source>
</evidence>
<proteinExistence type="predicted"/>
<dbReference type="AlphaFoldDB" id="V7HW23"/>
<reference evidence="1 2" key="1">
    <citation type="journal article" date="2014" name="Genome Announc.">
        <title>The Genome of the Predominant Equine Lactobacillus Species, Lactobacillus equi, Is Reflective of Its Lifestyle Adaptations to an Herbivorous Host.</title>
        <authorList>
            <person name="O'Donnell M.M."/>
            <person name="Harris H.M."/>
            <person name="O'Toole P.W."/>
            <person name="Ross R.P."/>
        </authorList>
    </citation>
    <scope>NUCLEOTIDE SEQUENCE [LARGE SCALE GENOMIC DNA]</scope>
    <source>
        <strain evidence="1 2">DPC 6820</strain>
    </source>
</reference>
<comment type="caution">
    <text evidence="1">The sequence shown here is derived from an EMBL/GenBank/DDBJ whole genome shotgun (WGS) entry which is preliminary data.</text>
</comment>
<organism evidence="1 2">
    <name type="scientific">Ligilactobacillus equi DPC 6820</name>
    <dbReference type="NCBI Taxonomy" id="1392007"/>
    <lineage>
        <taxon>Bacteria</taxon>
        <taxon>Bacillati</taxon>
        <taxon>Bacillota</taxon>
        <taxon>Bacilli</taxon>
        <taxon>Lactobacillales</taxon>
        <taxon>Lactobacillaceae</taxon>
        <taxon>Ligilactobacillus</taxon>
    </lineage>
</organism>
<sequence>MGYKPIKLSYVLSGRDKFNGDVALRAAKALNVPVEIFLIES</sequence>
<gene>
    <name evidence="1" type="ORF">LEQ_1714c</name>
</gene>
<dbReference type="EMBL" id="AWWH01000197">
    <property type="protein sequence ID" value="ETA73246.1"/>
    <property type="molecule type" value="Genomic_DNA"/>
</dbReference>
<protein>
    <submittedName>
        <fullName evidence="1">Transcriptional regulator</fullName>
    </submittedName>
</protein>